<feature type="region of interest" description="Disordered" evidence="1">
    <location>
        <begin position="158"/>
        <end position="233"/>
    </location>
</feature>
<dbReference type="Proteomes" id="UP001497480">
    <property type="component" value="Unassembled WGS sequence"/>
</dbReference>
<dbReference type="EMBL" id="CAXHTB010000015">
    <property type="protein sequence ID" value="CAL0321664.1"/>
    <property type="molecule type" value="Genomic_DNA"/>
</dbReference>
<keyword evidence="3" id="KW-1185">Reference proteome</keyword>
<evidence type="ECO:0000313" key="3">
    <source>
        <dbReference type="Proteomes" id="UP001497480"/>
    </source>
</evidence>
<reference evidence="2 3" key="1">
    <citation type="submission" date="2024-03" db="EMBL/GenBank/DDBJ databases">
        <authorList>
            <person name="Martinez-Hernandez J."/>
        </authorList>
    </citation>
    <scope>NUCLEOTIDE SEQUENCE [LARGE SCALE GENOMIC DNA]</scope>
</reference>
<dbReference type="AlphaFoldDB" id="A0AAV1XIY5"/>
<sequence>MAVELCSENCGVASMSPRISFSHGFSQSDVIPVEIQHPLRSNSSGLNSSIDFDFCVQGSLELESSSADELFSDGVILPIEMKKKKDNFVPQNQTPKKCPQPVCENASTNKNFKKENNTTKESKDFNDDVDEKQISKSFWRFKRSSSCGSGYGRSLCPLPLLSRSNSTGSTSPTVKRMPLSKEGPNNIKQSSHKHSSTTTTTTTTTTRSNSQSFGPNNYQKPPLKRTHHRNNGTNSMRVSPVLNVPPANLFGFASIFSNNRVGLAFHHVIRKIRYRLMLWKVNGLHQEDKVIQKRCE</sequence>
<organism evidence="2 3">
    <name type="scientific">Lupinus luteus</name>
    <name type="common">European yellow lupine</name>
    <dbReference type="NCBI Taxonomy" id="3873"/>
    <lineage>
        <taxon>Eukaryota</taxon>
        <taxon>Viridiplantae</taxon>
        <taxon>Streptophyta</taxon>
        <taxon>Embryophyta</taxon>
        <taxon>Tracheophyta</taxon>
        <taxon>Spermatophyta</taxon>
        <taxon>Magnoliopsida</taxon>
        <taxon>eudicotyledons</taxon>
        <taxon>Gunneridae</taxon>
        <taxon>Pentapetalae</taxon>
        <taxon>rosids</taxon>
        <taxon>fabids</taxon>
        <taxon>Fabales</taxon>
        <taxon>Fabaceae</taxon>
        <taxon>Papilionoideae</taxon>
        <taxon>50 kb inversion clade</taxon>
        <taxon>genistoids sensu lato</taxon>
        <taxon>core genistoids</taxon>
        <taxon>Genisteae</taxon>
        <taxon>Lupinus</taxon>
    </lineage>
</organism>
<comment type="caution">
    <text evidence="2">The sequence shown here is derived from an EMBL/GenBank/DDBJ whole genome shotgun (WGS) entry which is preliminary data.</text>
</comment>
<dbReference type="PANTHER" id="PTHR36757">
    <property type="entry name" value="BNAANNG22500D PROTEIN"/>
    <property type="match status" value="1"/>
</dbReference>
<proteinExistence type="predicted"/>
<evidence type="ECO:0000256" key="1">
    <source>
        <dbReference type="SAM" id="MobiDB-lite"/>
    </source>
</evidence>
<feature type="compositionally biased region" description="Polar residues" evidence="1">
    <location>
        <begin position="207"/>
        <end position="219"/>
    </location>
</feature>
<protein>
    <submittedName>
        <fullName evidence="2">Uncharacterized protein</fullName>
    </submittedName>
</protein>
<accession>A0AAV1XIY5</accession>
<dbReference type="PANTHER" id="PTHR36757:SF1">
    <property type="entry name" value="GENOME ASSEMBLY, CHROMOSOME: A04"/>
    <property type="match status" value="1"/>
</dbReference>
<gene>
    <name evidence="2" type="ORF">LLUT_LOCUS22724</name>
</gene>
<name>A0AAV1XIY5_LUPLU</name>
<feature type="compositionally biased region" description="Low complexity" evidence="1">
    <location>
        <begin position="197"/>
        <end position="206"/>
    </location>
</feature>
<evidence type="ECO:0000313" key="2">
    <source>
        <dbReference type="EMBL" id="CAL0321664.1"/>
    </source>
</evidence>